<dbReference type="PANTHER" id="PTHR33823:SF4">
    <property type="entry name" value="GENERAL STRESS PROTEIN 16O"/>
    <property type="match status" value="1"/>
</dbReference>
<dbReference type="GO" id="GO:0008270">
    <property type="term" value="F:zinc ion binding"/>
    <property type="evidence" value="ECO:0007669"/>
    <property type="project" value="UniProtKB-KW"/>
</dbReference>
<proteinExistence type="predicted"/>
<dbReference type="PROSITE" id="PS01102">
    <property type="entry name" value="ZF_DKSA_1"/>
    <property type="match status" value="1"/>
</dbReference>
<feature type="zinc finger region" description="dksA C4-type" evidence="4">
    <location>
        <begin position="103"/>
        <end position="127"/>
    </location>
</feature>
<dbReference type="Pfam" id="PF01258">
    <property type="entry name" value="zf-dskA_traR"/>
    <property type="match status" value="1"/>
</dbReference>
<accession>A0A9X2RG03</accession>
<evidence type="ECO:0000256" key="2">
    <source>
        <dbReference type="ARBA" id="ARBA00022771"/>
    </source>
</evidence>
<dbReference type="EMBL" id="JANDBC010000001">
    <property type="protein sequence ID" value="MCP9291223.1"/>
    <property type="molecule type" value="Genomic_DNA"/>
</dbReference>
<evidence type="ECO:0000313" key="7">
    <source>
        <dbReference type="EMBL" id="MCP9291223.1"/>
    </source>
</evidence>
<organism evidence="7 8">
    <name type="scientific">Gracilimonas sediminicola</name>
    <dbReference type="NCBI Taxonomy" id="2952158"/>
    <lineage>
        <taxon>Bacteria</taxon>
        <taxon>Pseudomonadati</taxon>
        <taxon>Balneolota</taxon>
        <taxon>Balneolia</taxon>
        <taxon>Balneolales</taxon>
        <taxon>Balneolaceae</taxon>
        <taxon>Gracilimonas</taxon>
    </lineage>
</organism>
<sequence>MTQQEAPVNNTPFSSEELEHFEERLNEELEDAEEKINSFEDRLSEIESKLDDTTSSSAHHQGNIASSEEEREKYYSMIEKQKEKIEEIKMAKDRIETGNYGVCDVTGDPIKKERLEIKPHARYSVEAVKSANNVEANTEINVNEPV</sequence>
<feature type="compositionally biased region" description="Polar residues" evidence="5">
    <location>
        <begin position="53"/>
        <end position="66"/>
    </location>
</feature>
<evidence type="ECO:0000256" key="5">
    <source>
        <dbReference type="SAM" id="MobiDB-lite"/>
    </source>
</evidence>
<keyword evidence="3" id="KW-0862">Zinc</keyword>
<dbReference type="PANTHER" id="PTHR33823">
    <property type="entry name" value="RNA POLYMERASE-BINDING TRANSCRIPTION FACTOR DKSA-RELATED"/>
    <property type="match status" value="1"/>
</dbReference>
<evidence type="ECO:0000256" key="4">
    <source>
        <dbReference type="PROSITE-ProRule" id="PRU00510"/>
    </source>
</evidence>
<dbReference type="InterPro" id="IPR037187">
    <property type="entry name" value="DnaK_N"/>
</dbReference>
<reference evidence="7" key="1">
    <citation type="submission" date="2022-06" db="EMBL/GenBank/DDBJ databases">
        <title>Gracilimonas sp. CAU 1638 isolated from sea sediment.</title>
        <authorList>
            <person name="Kim W."/>
        </authorList>
    </citation>
    <scope>NUCLEOTIDE SEQUENCE</scope>
    <source>
        <strain evidence="7">CAU 1638</strain>
    </source>
</reference>
<dbReference type="PROSITE" id="PS51128">
    <property type="entry name" value="ZF_DKSA_2"/>
    <property type="match status" value="1"/>
</dbReference>
<name>A0A9X2RG03_9BACT</name>
<evidence type="ECO:0000313" key="8">
    <source>
        <dbReference type="Proteomes" id="UP001139125"/>
    </source>
</evidence>
<evidence type="ECO:0000256" key="1">
    <source>
        <dbReference type="ARBA" id="ARBA00022723"/>
    </source>
</evidence>
<keyword evidence="2" id="KW-0863">Zinc-finger</keyword>
<dbReference type="InterPro" id="IPR000962">
    <property type="entry name" value="Znf_DskA_TraR"/>
</dbReference>
<protein>
    <submittedName>
        <fullName evidence="7">TraR/DksA C4-type zinc finger protein</fullName>
    </submittedName>
</protein>
<dbReference type="Proteomes" id="UP001139125">
    <property type="component" value="Unassembled WGS sequence"/>
</dbReference>
<keyword evidence="8" id="KW-1185">Reference proteome</keyword>
<keyword evidence="1" id="KW-0479">Metal-binding</keyword>
<feature type="compositionally biased region" description="Basic and acidic residues" evidence="5">
    <location>
        <begin position="34"/>
        <end position="52"/>
    </location>
</feature>
<gene>
    <name evidence="7" type="ORF">NM125_06480</name>
</gene>
<dbReference type="RefSeq" id="WP_255133976.1">
    <property type="nucleotide sequence ID" value="NZ_JANDBC010000001.1"/>
</dbReference>
<evidence type="ECO:0000256" key="3">
    <source>
        <dbReference type="ARBA" id="ARBA00022833"/>
    </source>
</evidence>
<evidence type="ECO:0000259" key="6">
    <source>
        <dbReference type="Pfam" id="PF01258"/>
    </source>
</evidence>
<dbReference type="InterPro" id="IPR020458">
    <property type="entry name" value="Znf_DskA_TraR_CS"/>
</dbReference>
<dbReference type="Gene3D" id="1.20.120.910">
    <property type="entry name" value="DksA, coiled-coil domain"/>
    <property type="match status" value="1"/>
</dbReference>
<feature type="region of interest" description="Disordered" evidence="5">
    <location>
        <begin position="25"/>
        <end position="72"/>
    </location>
</feature>
<comment type="caution">
    <text evidence="7">The sequence shown here is derived from an EMBL/GenBank/DDBJ whole genome shotgun (WGS) entry which is preliminary data.</text>
</comment>
<dbReference type="SUPFAM" id="SSF109635">
    <property type="entry name" value="DnaK suppressor protein DksA, alpha-hairpin domain"/>
    <property type="match status" value="1"/>
</dbReference>
<dbReference type="AlphaFoldDB" id="A0A9X2RG03"/>
<feature type="domain" description="Zinc finger DksA/TraR C4-type" evidence="6">
    <location>
        <begin position="98"/>
        <end position="126"/>
    </location>
</feature>